<keyword evidence="2" id="KW-1185">Reference proteome</keyword>
<dbReference type="RefSeq" id="WP_344926744.1">
    <property type="nucleotide sequence ID" value="NZ_BAABCW010000006.1"/>
</dbReference>
<gene>
    <name evidence="1" type="ORF">GCM10022393_18670</name>
</gene>
<sequence length="461" mass="50586">MTLLLTEHHIYGSNRLGLEEKRIKVEEGSTLIKNMFTNVVGDKRYELSNHLGNVLSVVTDRKLVSLQSGVTSFTPDVLTYSDYYPFGMLLPNRHGNSADYRYGFQGQELDNEIKGEGNSVNYKFRMHDPRVGRFFAVDPLAKKYAYNSPYAFSENRVIDGYELEGLEVIVDNNGKGTEYGVQDGDGPTQVAKEVNDFAEAHNLPAVTWQDIVAWNRSDYISKGDWKNTENLSDVNSSVYRNLNINEGDVLNLYLNYPRSEVYINPEPMNSGFTTMIGSEDVAGGFGLGAYAGAMGFLVPEKLPFWESGSFVSISSAGLAMAIAKSPGADASAQLGAITFLDTQAVSLKGLLEKTQSITISGQFISPLGVGGKYTNVSTVGDVYNINMAGVAVGVPGGGVSISDSKNGISKVEVSGLQTELDSILRVQEILIYHQDHPVFNKWNKENIEKRIKSGEFNRIKL</sequence>
<evidence type="ECO:0008006" key="3">
    <source>
        <dbReference type="Google" id="ProtNLM"/>
    </source>
</evidence>
<reference evidence="2" key="1">
    <citation type="journal article" date="2019" name="Int. J. Syst. Evol. Microbiol.">
        <title>The Global Catalogue of Microorganisms (GCM) 10K type strain sequencing project: providing services to taxonomists for standard genome sequencing and annotation.</title>
        <authorList>
            <consortium name="The Broad Institute Genomics Platform"/>
            <consortium name="The Broad Institute Genome Sequencing Center for Infectious Disease"/>
            <person name="Wu L."/>
            <person name="Ma J."/>
        </authorList>
    </citation>
    <scope>NUCLEOTIDE SEQUENCE [LARGE SCALE GENOMIC DNA]</scope>
    <source>
        <strain evidence="2">JCM 17106</strain>
    </source>
</reference>
<dbReference type="Gene3D" id="2.180.10.10">
    <property type="entry name" value="RHS repeat-associated core"/>
    <property type="match status" value="1"/>
</dbReference>
<dbReference type="InterPro" id="IPR050708">
    <property type="entry name" value="T6SS_VgrG/RHS"/>
</dbReference>
<name>A0ABP6UI48_9FLAO</name>
<dbReference type="Proteomes" id="UP001500459">
    <property type="component" value="Unassembled WGS sequence"/>
</dbReference>
<dbReference type="PANTHER" id="PTHR32305">
    <property type="match status" value="1"/>
</dbReference>
<dbReference type="PANTHER" id="PTHR32305:SF15">
    <property type="entry name" value="PROTEIN RHSA-RELATED"/>
    <property type="match status" value="1"/>
</dbReference>
<accession>A0ABP6UI48</accession>
<protein>
    <recommendedName>
        <fullName evidence="3">RHS repeat-associated core domain-containing protein</fullName>
    </recommendedName>
</protein>
<organism evidence="1 2">
    <name type="scientific">Aquimarina addita</name>
    <dbReference type="NCBI Taxonomy" id="870485"/>
    <lineage>
        <taxon>Bacteria</taxon>
        <taxon>Pseudomonadati</taxon>
        <taxon>Bacteroidota</taxon>
        <taxon>Flavobacteriia</taxon>
        <taxon>Flavobacteriales</taxon>
        <taxon>Flavobacteriaceae</taxon>
        <taxon>Aquimarina</taxon>
    </lineage>
</organism>
<evidence type="ECO:0000313" key="2">
    <source>
        <dbReference type="Proteomes" id="UP001500459"/>
    </source>
</evidence>
<evidence type="ECO:0000313" key="1">
    <source>
        <dbReference type="EMBL" id="GAA3508214.1"/>
    </source>
</evidence>
<dbReference type="NCBIfam" id="TIGR03696">
    <property type="entry name" value="Rhs_assc_core"/>
    <property type="match status" value="1"/>
</dbReference>
<dbReference type="EMBL" id="BAABCW010000006">
    <property type="protein sequence ID" value="GAA3508214.1"/>
    <property type="molecule type" value="Genomic_DNA"/>
</dbReference>
<comment type="caution">
    <text evidence="1">The sequence shown here is derived from an EMBL/GenBank/DDBJ whole genome shotgun (WGS) entry which is preliminary data.</text>
</comment>
<proteinExistence type="predicted"/>
<dbReference type="InterPro" id="IPR022385">
    <property type="entry name" value="Rhs_assc_core"/>
</dbReference>